<sequence>MTFPFFRSQWKILSEDSRHLEAYITPVEKNFSLSFANLLRKTLFLSTLGYGITAVRIRGISSEFENIPGLMEDAFQIFTRFKDLSFLVKSNQSSYLLSLSIKGAKKVYAEDIFCPSEIQIVQKDHYLFTTNEHADLFLEFRLECGTGYVHRTDLGKHWIPIETNLNPIEHVSYKIHPYSHYEEVFFHIRTNGSIPARKALCDALKMFFEKSESMLISLNKSD</sequence>
<evidence type="ECO:0000256" key="2">
    <source>
        <dbReference type="ARBA" id="ARBA00022478"/>
    </source>
</evidence>
<dbReference type="GO" id="GO:0006351">
    <property type="term" value="P:DNA-templated transcription"/>
    <property type="evidence" value="ECO:0007669"/>
    <property type="project" value="InterPro"/>
</dbReference>
<dbReference type="InterPro" id="IPR011262">
    <property type="entry name" value="DNA-dir_RNA_pol_insert"/>
</dbReference>
<accession>M4Q9F0</accession>
<proteinExistence type="predicted"/>
<geneLocation type="mitochondrion" evidence="5"/>
<dbReference type="AlphaFoldDB" id="M4Q9F0"/>
<dbReference type="GO" id="GO:0000428">
    <property type="term" value="C:DNA-directed RNA polymerase complex"/>
    <property type="evidence" value="ECO:0007669"/>
    <property type="project" value="UniProtKB-KW"/>
</dbReference>
<keyword evidence="5" id="KW-0548">Nucleotidyltransferase</keyword>
<dbReference type="Gene3D" id="2.170.120.12">
    <property type="entry name" value="DNA-directed RNA polymerase, insert domain"/>
    <property type="match status" value="1"/>
</dbReference>
<dbReference type="EMBL" id="KC353352">
    <property type="protein sequence ID" value="AGH23991.1"/>
    <property type="molecule type" value="Genomic_DNA"/>
</dbReference>
<keyword evidence="5" id="KW-0496">Mitochondrion</keyword>
<comment type="function">
    <text evidence="1">DNA-dependent RNA polymerase catalyzes the transcription of DNA into RNA using the four ribonucleoside triphosphates as substrates.</text>
</comment>
<dbReference type="Pfam" id="PF01193">
    <property type="entry name" value="RNA_pol_L"/>
    <property type="match status" value="1"/>
</dbReference>
<dbReference type="GO" id="GO:0046983">
    <property type="term" value="F:protein dimerization activity"/>
    <property type="evidence" value="ECO:0007669"/>
    <property type="project" value="InterPro"/>
</dbReference>
<feature type="domain" description="DNA-directed RNA polymerase RpoA/D/Rpb3-type" evidence="4">
    <location>
        <begin position="23"/>
        <end position="217"/>
    </location>
</feature>
<dbReference type="InterPro" id="IPR036603">
    <property type="entry name" value="RBP11-like"/>
</dbReference>
<dbReference type="EC" id="2.7.7.6" evidence="5"/>
<dbReference type="SUPFAM" id="SSF55257">
    <property type="entry name" value="RBP11-like subunits of RNA polymerase"/>
    <property type="match status" value="1"/>
</dbReference>
<dbReference type="GO" id="GO:0003899">
    <property type="term" value="F:DNA-directed RNA polymerase activity"/>
    <property type="evidence" value="ECO:0007669"/>
    <property type="project" value="UniProtKB-EC"/>
</dbReference>
<dbReference type="SUPFAM" id="SSF56553">
    <property type="entry name" value="Insert subdomain of RNA polymerase alpha subunit"/>
    <property type="match status" value="1"/>
</dbReference>
<evidence type="ECO:0000259" key="4">
    <source>
        <dbReference type="SMART" id="SM00662"/>
    </source>
</evidence>
<dbReference type="Pfam" id="PF01000">
    <property type="entry name" value="RNA_pol_A_bac"/>
    <property type="match status" value="1"/>
</dbReference>
<dbReference type="InterPro" id="IPR036643">
    <property type="entry name" value="RNApol_insert_sf"/>
</dbReference>
<keyword evidence="3" id="KW-0804">Transcription</keyword>
<keyword evidence="5" id="KW-0808">Transferase</keyword>
<reference evidence="5" key="1">
    <citation type="journal article" date="2013" name="Genome Biol. Evol.">
        <title>Strikingly bacteria-like and gene-rich mitochondrial genomes throughout jakobid protists.</title>
        <authorList>
            <person name="Burger G."/>
            <person name="Gray M.W."/>
            <person name="Forget L."/>
            <person name="Lang B.F."/>
        </authorList>
    </citation>
    <scope>NUCLEOTIDE SEQUENCE</scope>
    <source>
        <strain evidence="5">ATCC PRA-185</strain>
    </source>
</reference>
<dbReference type="RefSeq" id="YP_007890497.1">
    <property type="nucleotide sequence ID" value="NC_021124.1"/>
</dbReference>
<evidence type="ECO:0000256" key="3">
    <source>
        <dbReference type="ARBA" id="ARBA00023163"/>
    </source>
</evidence>
<dbReference type="GeneID" id="15332832"/>
<evidence type="ECO:0000313" key="5">
    <source>
        <dbReference type="EMBL" id="AGH23991.1"/>
    </source>
</evidence>
<organism evidence="5">
    <name type="scientific">Andalucia godoyi</name>
    <name type="common">Flagellate</name>
    <dbReference type="NCBI Taxonomy" id="505711"/>
    <lineage>
        <taxon>Eukaryota</taxon>
        <taxon>Discoba</taxon>
        <taxon>Jakobida</taxon>
        <taxon>Andalucina</taxon>
        <taxon>Andaluciidae</taxon>
        <taxon>Andalucia</taxon>
    </lineage>
</organism>
<dbReference type="SMART" id="SM00662">
    <property type="entry name" value="RPOLD"/>
    <property type="match status" value="1"/>
</dbReference>
<dbReference type="InterPro" id="IPR011263">
    <property type="entry name" value="DNA-dir_RNA_pol_RpoA/D/Rpb3"/>
</dbReference>
<gene>
    <name evidence="5" type="primary">rpoA</name>
</gene>
<dbReference type="Gene3D" id="3.30.1360.10">
    <property type="entry name" value="RNA polymerase, RBP11-like subunit"/>
    <property type="match status" value="1"/>
</dbReference>
<protein>
    <submittedName>
        <fullName evidence="5">RNA polymerase subunit alpha</fullName>
        <ecNumber evidence="5">2.7.7.6</ecNumber>
    </submittedName>
</protein>
<keyword evidence="2" id="KW-0240">DNA-directed RNA polymerase</keyword>
<evidence type="ECO:0000256" key="1">
    <source>
        <dbReference type="ARBA" id="ARBA00004026"/>
    </source>
</evidence>
<name>M4Q9F0_ANDGO</name>